<protein>
    <submittedName>
        <fullName evidence="3">Uncharacterized protein</fullName>
    </submittedName>
</protein>
<reference evidence="3" key="1">
    <citation type="submission" date="2022-03" db="EMBL/GenBank/DDBJ databases">
        <title>Draft genome sequence of Aduncisulcus paluster, a free-living microaerophilic Fornicata.</title>
        <authorList>
            <person name="Yuyama I."/>
            <person name="Kume K."/>
            <person name="Tamura T."/>
            <person name="Inagaki Y."/>
            <person name="Hashimoto T."/>
        </authorList>
    </citation>
    <scope>NUCLEOTIDE SEQUENCE</scope>
    <source>
        <strain evidence="3">NY0171</strain>
    </source>
</reference>
<dbReference type="InterPro" id="IPR050836">
    <property type="entry name" value="SDS22/Internalin_LRR"/>
</dbReference>
<dbReference type="Proteomes" id="UP001057375">
    <property type="component" value="Unassembled WGS sequence"/>
</dbReference>
<dbReference type="InterPro" id="IPR025875">
    <property type="entry name" value="Leu-rich_rpt_4"/>
</dbReference>
<evidence type="ECO:0000256" key="2">
    <source>
        <dbReference type="ARBA" id="ARBA00022737"/>
    </source>
</evidence>
<gene>
    <name evidence="3" type="ORF">ADUPG1_009603</name>
</gene>
<sequence>SFAGLSAATNLTTLYVSNTDSVSKQLSTSEIDDLPTSLETLTLNNIDIAPNTDFSRLTSLRALYLTVGAVSSGDYWATQLSSLSPLFDSDNHYDVTVQGMFPSSLTTLSISGRTNVTFPGFFSSLALSDGSALPALTTLDLSGTSVYDLSPVPATVTSLNVTQALIDDLDMDIDEDITMYLSLHPRDLSSIPSTITELSLGMTTLYNLEFLENLPILVSLDLKYTVILDISKIIYVKDTLEYLGIYKCELFASVSILSQMINLKYLELSYLIYYNTEYPDLSSLSGLIHLNLHYFETIDNGWDVSWISSLNDLKILDIGYSDILSSQLTFPCNIQELILTDQDNFEIDSICLDNITVLGLRNTSISDLSFLNSPSLEVLDVSSMYIYVLPQFNLLPNLKELEVTANKIRDDNFESFFDLPSLEVFKAGSFSSDVDIFSILSTMTNLEVLEISGYSDSSFPELPFLSSLYIYNYGSSTVELSRLPKLRVLETQDSSIFSNNAQSLSLENLIIQKVQDISQFSYFISTLPHLKELSILNFVESDSTGIDFSMTEMKYLKVVGTWTDMSTTSLPSTIRYLDFEDISLSSVPDMSELLDLEDPICNCTSLDPDSDSTIAAISEGFVCSETAPSSDTWNVTCMSDSYYTYSDSDTFTCTRSADCSGGCEYGSECRVNSDGTHGCSSVVPDVGLHGCVSDLIDAADKVSVGDGTYEFGVSSLKSIPASSSLTCSSSSVSSLVGLEHVDSLSTVDLSSNSIVDISPLAMSSGLSSANLSSNSIVDIFTLSILSKLTTVDLSSNSIVDISLIVTLPSLTSIDVHSNQISDVSVLINENETTLLPTDVLEYLDISDNLICDIADVNTVLSSYFTNSSFSLVSTESEQTCMCSPVPDFSEYEICSKTSSDAWESECWDGYIMNEFSESCIIFEIPDANLRNDICLALDHAAYCDDLTVDDLQHLTSLNTYFVDSFAGLSAATNLTTLYVSNTDSVSKQLSTSDIDDLPTSLETLTLNNIDIAPNTDFSRLTSLRALYLTVGAVSSGDYWATQLSSLSPLFDSDNHYDV</sequence>
<dbReference type="PANTHER" id="PTHR46652">
    <property type="entry name" value="LEUCINE-RICH REPEAT AND IQ DOMAIN-CONTAINING PROTEIN 1-RELATED"/>
    <property type="match status" value="1"/>
</dbReference>
<evidence type="ECO:0000313" key="3">
    <source>
        <dbReference type="EMBL" id="GKT36689.1"/>
    </source>
</evidence>
<dbReference type="Gene3D" id="3.80.10.10">
    <property type="entry name" value="Ribonuclease Inhibitor"/>
    <property type="match status" value="5"/>
</dbReference>
<dbReference type="SUPFAM" id="SSF52047">
    <property type="entry name" value="RNI-like"/>
    <property type="match status" value="1"/>
</dbReference>
<evidence type="ECO:0000313" key="4">
    <source>
        <dbReference type="Proteomes" id="UP001057375"/>
    </source>
</evidence>
<keyword evidence="1" id="KW-0433">Leucine-rich repeat</keyword>
<feature type="non-terminal residue" evidence="3">
    <location>
        <position position="1"/>
    </location>
</feature>
<feature type="non-terminal residue" evidence="3">
    <location>
        <position position="1058"/>
    </location>
</feature>
<keyword evidence="4" id="KW-1185">Reference proteome</keyword>
<dbReference type="InterPro" id="IPR001611">
    <property type="entry name" value="Leu-rich_rpt"/>
</dbReference>
<dbReference type="Pfam" id="PF12799">
    <property type="entry name" value="LRR_4"/>
    <property type="match status" value="1"/>
</dbReference>
<evidence type="ECO:0000256" key="1">
    <source>
        <dbReference type="ARBA" id="ARBA00022614"/>
    </source>
</evidence>
<dbReference type="EMBL" id="BQXS01011279">
    <property type="protein sequence ID" value="GKT36689.1"/>
    <property type="molecule type" value="Genomic_DNA"/>
</dbReference>
<dbReference type="SUPFAM" id="SSF52058">
    <property type="entry name" value="L domain-like"/>
    <property type="match status" value="2"/>
</dbReference>
<keyword evidence="2" id="KW-0677">Repeat</keyword>
<dbReference type="PROSITE" id="PS51450">
    <property type="entry name" value="LRR"/>
    <property type="match status" value="3"/>
</dbReference>
<accession>A0ABQ5KYY7</accession>
<dbReference type="InterPro" id="IPR032675">
    <property type="entry name" value="LRR_dom_sf"/>
</dbReference>
<proteinExistence type="predicted"/>
<comment type="caution">
    <text evidence="3">The sequence shown here is derived from an EMBL/GenBank/DDBJ whole genome shotgun (WGS) entry which is preliminary data.</text>
</comment>
<dbReference type="PANTHER" id="PTHR46652:SF3">
    <property type="entry name" value="LEUCINE-RICH REPEAT-CONTAINING PROTEIN 9"/>
    <property type="match status" value="1"/>
</dbReference>
<name>A0ABQ5KYY7_9EUKA</name>
<organism evidence="3 4">
    <name type="scientific">Aduncisulcus paluster</name>
    <dbReference type="NCBI Taxonomy" id="2918883"/>
    <lineage>
        <taxon>Eukaryota</taxon>
        <taxon>Metamonada</taxon>
        <taxon>Carpediemonas-like organisms</taxon>
        <taxon>Aduncisulcus</taxon>
    </lineage>
</organism>